<dbReference type="Proteomes" id="UP001165083">
    <property type="component" value="Unassembled WGS sequence"/>
</dbReference>
<dbReference type="OrthoDB" id="3231855at2759"/>
<dbReference type="InterPro" id="IPR027417">
    <property type="entry name" value="P-loop_NTPase"/>
</dbReference>
<dbReference type="SUPFAM" id="SSF52540">
    <property type="entry name" value="P-loop containing nucleoside triphosphate hydrolases"/>
    <property type="match status" value="1"/>
</dbReference>
<feature type="region of interest" description="Disordered" evidence="1">
    <location>
        <begin position="1"/>
        <end position="44"/>
    </location>
</feature>
<dbReference type="Pfam" id="PF13671">
    <property type="entry name" value="AAA_33"/>
    <property type="match status" value="1"/>
</dbReference>
<keyword evidence="4" id="KW-1185">Reference proteome</keyword>
<dbReference type="Pfam" id="PF08302">
    <property type="entry name" value="tRNA_lig_CPD"/>
    <property type="match status" value="1"/>
</dbReference>
<dbReference type="GO" id="GO:0003972">
    <property type="term" value="F:RNA ligase (ATP) activity"/>
    <property type="evidence" value="ECO:0007669"/>
    <property type="project" value="InterPro"/>
</dbReference>
<dbReference type="PANTHER" id="PTHR13308">
    <property type="entry name" value="NEDD4-BINDING PROTEIN 2-LIKE 1"/>
    <property type="match status" value="1"/>
</dbReference>
<dbReference type="EMBL" id="BSXW01000001">
    <property type="protein sequence ID" value="GMF09099.1"/>
    <property type="molecule type" value="Genomic_DNA"/>
</dbReference>
<feature type="compositionally biased region" description="Low complexity" evidence="1">
    <location>
        <begin position="9"/>
        <end position="21"/>
    </location>
</feature>
<proteinExistence type="predicted"/>
<reference evidence="3" key="1">
    <citation type="submission" date="2023-04" db="EMBL/GenBank/DDBJ databases">
        <title>Phytophthora lilii NBRC 32176.</title>
        <authorList>
            <person name="Ichikawa N."/>
            <person name="Sato H."/>
            <person name="Tonouchi N."/>
        </authorList>
    </citation>
    <scope>NUCLEOTIDE SEQUENCE</scope>
    <source>
        <strain evidence="3">NBRC 32176</strain>
    </source>
</reference>
<protein>
    <submittedName>
        <fullName evidence="3">Unnamed protein product</fullName>
    </submittedName>
</protein>
<sequence>MAWGKNRHGGSAASGARSASSGGRGGRRRPPGEPSDEDVARGIQQSPVRVRVALQLGAVQTDAESLRDLLSRFERVFEARRGAAVTATRDVRVELLECGLGTWQHLVELQRVLAALKRPTELGQELMMMSRTTLRHDAKYDEWTLALTFARPSEDALWRFASSLMLRLRSCGVLSRVLMHPHRLVLPLESAFVEWGNSEIEGFKWEGRHAWSQVVVDVVGDQREEAQRVFLPPILEVDSASQHALSLRYPELEPLVDNMLKGNADARKPVVVILRGIPGSGKSTLGREIKQICRHRGVAFTACSADFFFETPRGYVFDVKKLGPAHSKCKGDFTRAIHGDVPHKQRRSHQHIVLVDNTSTQRWEYEPYEEIAQSNGSRVYIVEMKCPNAITAFRMGKRNSHGVPPDKVVSMFLRWEEDTRAHCFTPQFENAALTSNPLSDGEVGGITYLGLFLNESSKEKLLTEIPLLHPNKVADHVTLFYRPNKQYVRDAEVGASVIVRGVEVIHDRHGQTLRVEIDERLPLQVRNKVPHITMSTQDGVSAAYSNDLLENAAATRTIVDPPIELIARVGVALFVQNQRVITTTSPFAVDRYHYHSDKGREKKVDSSRGTIGKRGQVYSKLFILYVNVKDLVGDNTIKLLWQAQVLHHMGSQSNTRRLLCVHSSSTFSSSSLLSKLQGYFLISASQCFDDMVMIPQHPSFQVFEAVITKYLAGHVSPIMFTMLTTVEEALQWPLHEMMALQHATLNVVRLEDQQKAVSALALPCKTVTSMLDLLGITIQEETRSAIASGVNSVIGAWADIRGAHEVQRIDSTLQGLSSRVVELCLKLPSDTTLSEVGALETRLLDALHNSECVWRAERSGIPGRLYFSLRTLSSYSPDFCVTIQQKGASSVEPSVDAQLKFCEHQQRVSREICDIEAYSMLVSLLRAILMGRCSSLLPSECRFSSLINLLSERLVLRYLESTNSSGGADARPTADDVTSGRILFVLYRVLTYLSKLGPVEWPSTFGDSIQALQGNEKAQATWTQAMESVIQSCMSAMASYRCVESGMKGTPSLSPEDHLHALVALMTVDINNAADVSSIRAYIEVRSRSTWSRAHLLACCDKLRHAAAMVLAQDDDGSRNSDSSQFFSCAPSLVAGRVDVTASSLELLRSVIEKLGTLEANERDSDSEGALSGDLAIRRAETDEELLA</sequence>
<gene>
    <name evidence="3" type="ORF">Plil01_000003400</name>
</gene>
<accession>A0A9W6TA58</accession>
<dbReference type="InterPro" id="IPR026302">
    <property type="entry name" value="NEDD4-bd_p2"/>
</dbReference>
<feature type="domain" description="tRNA ligase phosphodiesterase" evidence="2">
    <location>
        <begin position="495"/>
        <end position="552"/>
    </location>
</feature>
<evidence type="ECO:0000256" key="1">
    <source>
        <dbReference type="SAM" id="MobiDB-lite"/>
    </source>
</evidence>
<dbReference type="GO" id="GO:0005524">
    <property type="term" value="F:ATP binding"/>
    <property type="evidence" value="ECO:0007669"/>
    <property type="project" value="InterPro"/>
</dbReference>
<organism evidence="3 4">
    <name type="scientific">Phytophthora lilii</name>
    <dbReference type="NCBI Taxonomy" id="2077276"/>
    <lineage>
        <taxon>Eukaryota</taxon>
        <taxon>Sar</taxon>
        <taxon>Stramenopiles</taxon>
        <taxon>Oomycota</taxon>
        <taxon>Peronosporomycetes</taxon>
        <taxon>Peronosporales</taxon>
        <taxon>Peronosporaceae</taxon>
        <taxon>Phytophthora</taxon>
    </lineage>
</organism>
<evidence type="ECO:0000313" key="4">
    <source>
        <dbReference type="Proteomes" id="UP001165083"/>
    </source>
</evidence>
<evidence type="ECO:0000259" key="2">
    <source>
        <dbReference type="Pfam" id="PF08302"/>
    </source>
</evidence>
<name>A0A9W6TA58_9STRA</name>
<evidence type="ECO:0000313" key="3">
    <source>
        <dbReference type="EMBL" id="GMF09099.1"/>
    </source>
</evidence>
<dbReference type="AlphaFoldDB" id="A0A9W6TA58"/>
<dbReference type="PANTHER" id="PTHR13308:SF40">
    <property type="entry name" value="NEDD4-BINDING PROTEIN 2-LIKE 1"/>
    <property type="match status" value="1"/>
</dbReference>
<comment type="caution">
    <text evidence="3">The sequence shown here is derived from an EMBL/GenBank/DDBJ whole genome shotgun (WGS) entry which is preliminary data.</text>
</comment>
<dbReference type="InterPro" id="IPR015965">
    <property type="entry name" value="tRNA_lig_PDEase"/>
</dbReference>
<dbReference type="Gene3D" id="3.40.50.300">
    <property type="entry name" value="P-loop containing nucleotide triphosphate hydrolases"/>
    <property type="match status" value="1"/>
</dbReference>
<dbReference type="GO" id="GO:0006388">
    <property type="term" value="P:tRNA splicing, via endonucleolytic cleavage and ligation"/>
    <property type="evidence" value="ECO:0007669"/>
    <property type="project" value="InterPro"/>
</dbReference>